<accession>B4JYS7</accession>
<keyword evidence="2" id="KW-1185">Reference proteome</keyword>
<proteinExistence type="predicted"/>
<dbReference type="AlphaFoldDB" id="B4JYS7"/>
<reference evidence="1 2" key="1">
    <citation type="journal article" date="2007" name="Nature">
        <title>Evolution of genes and genomes on the Drosophila phylogeny.</title>
        <authorList>
            <consortium name="Drosophila 12 Genomes Consortium"/>
            <person name="Clark A.G."/>
            <person name="Eisen M.B."/>
            <person name="Smith D.R."/>
            <person name="Bergman C.M."/>
            <person name="Oliver B."/>
            <person name="Markow T.A."/>
            <person name="Kaufman T.C."/>
            <person name="Kellis M."/>
            <person name="Gelbart W."/>
            <person name="Iyer V.N."/>
            <person name="Pollard D.A."/>
            <person name="Sackton T.B."/>
            <person name="Larracuente A.M."/>
            <person name="Singh N.D."/>
            <person name="Abad J.P."/>
            <person name="Abt D.N."/>
            <person name="Adryan B."/>
            <person name="Aguade M."/>
            <person name="Akashi H."/>
            <person name="Anderson W.W."/>
            <person name="Aquadro C.F."/>
            <person name="Ardell D.H."/>
            <person name="Arguello R."/>
            <person name="Artieri C.G."/>
            <person name="Barbash D.A."/>
            <person name="Barker D."/>
            <person name="Barsanti P."/>
            <person name="Batterham P."/>
            <person name="Batzoglou S."/>
            <person name="Begun D."/>
            <person name="Bhutkar A."/>
            <person name="Blanco E."/>
            <person name="Bosak S.A."/>
            <person name="Bradley R.K."/>
            <person name="Brand A.D."/>
            <person name="Brent M.R."/>
            <person name="Brooks A.N."/>
            <person name="Brown R.H."/>
            <person name="Butlin R.K."/>
            <person name="Caggese C."/>
            <person name="Calvi B.R."/>
            <person name="Bernardo de Carvalho A."/>
            <person name="Caspi A."/>
            <person name="Castrezana S."/>
            <person name="Celniker S.E."/>
            <person name="Chang J.L."/>
            <person name="Chapple C."/>
            <person name="Chatterji S."/>
            <person name="Chinwalla A."/>
            <person name="Civetta A."/>
            <person name="Clifton S.W."/>
            <person name="Comeron J.M."/>
            <person name="Costello J.C."/>
            <person name="Coyne J.A."/>
            <person name="Daub J."/>
            <person name="David R.G."/>
            <person name="Delcher A.L."/>
            <person name="Delehaunty K."/>
            <person name="Do C.B."/>
            <person name="Ebling H."/>
            <person name="Edwards K."/>
            <person name="Eickbush T."/>
            <person name="Evans J.D."/>
            <person name="Filipski A."/>
            <person name="Findeiss S."/>
            <person name="Freyhult E."/>
            <person name="Fulton L."/>
            <person name="Fulton R."/>
            <person name="Garcia A.C."/>
            <person name="Gardiner A."/>
            <person name="Garfield D.A."/>
            <person name="Garvin B.E."/>
            <person name="Gibson G."/>
            <person name="Gilbert D."/>
            <person name="Gnerre S."/>
            <person name="Godfrey J."/>
            <person name="Good R."/>
            <person name="Gotea V."/>
            <person name="Gravely B."/>
            <person name="Greenberg A.J."/>
            <person name="Griffiths-Jones S."/>
            <person name="Gross S."/>
            <person name="Guigo R."/>
            <person name="Gustafson E.A."/>
            <person name="Haerty W."/>
            <person name="Hahn M.W."/>
            <person name="Halligan D.L."/>
            <person name="Halpern A.L."/>
            <person name="Halter G.M."/>
            <person name="Han M.V."/>
            <person name="Heger A."/>
            <person name="Hillier L."/>
            <person name="Hinrichs A.S."/>
            <person name="Holmes I."/>
            <person name="Hoskins R.A."/>
            <person name="Hubisz M.J."/>
            <person name="Hultmark D."/>
            <person name="Huntley M.A."/>
            <person name="Jaffe D.B."/>
            <person name="Jagadeeshan S."/>
            <person name="Jeck W.R."/>
            <person name="Johnson J."/>
            <person name="Jones C.D."/>
            <person name="Jordan W.C."/>
            <person name="Karpen G.H."/>
            <person name="Kataoka E."/>
            <person name="Keightley P.D."/>
            <person name="Kheradpour P."/>
            <person name="Kirkness E.F."/>
            <person name="Koerich L.B."/>
            <person name="Kristiansen K."/>
            <person name="Kudrna D."/>
            <person name="Kulathinal R.J."/>
            <person name="Kumar S."/>
            <person name="Kwok R."/>
            <person name="Lander E."/>
            <person name="Langley C.H."/>
            <person name="Lapoint R."/>
            <person name="Lazzaro B.P."/>
            <person name="Lee S.J."/>
            <person name="Levesque L."/>
            <person name="Li R."/>
            <person name="Lin C.F."/>
            <person name="Lin M.F."/>
            <person name="Lindblad-Toh K."/>
            <person name="Llopart A."/>
            <person name="Long M."/>
            <person name="Low L."/>
            <person name="Lozovsky E."/>
            <person name="Lu J."/>
            <person name="Luo M."/>
            <person name="Machado C.A."/>
            <person name="Makalowski W."/>
            <person name="Marzo M."/>
            <person name="Matsuda M."/>
            <person name="Matzkin L."/>
            <person name="McAllister B."/>
            <person name="McBride C.S."/>
            <person name="McKernan B."/>
            <person name="McKernan K."/>
            <person name="Mendez-Lago M."/>
            <person name="Minx P."/>
            <person name="Mollenhauer M.U."/>
            <person name="Montooth K."/>
            <person name="Mount S.M."/>
            <person name="Mu X."/>
            <person name="Myers E."/>
            <person name="Negre B."/>
            <person name="Newfeld S."/>
            <person name="Nielsen R."/>
            <person name="Noor M.A."/>
            <person name="O'Grady P."/>
            <person name="Pachter L."/>
            <person name="Papaceit M."/>
            <person name="Parisi M.J."/>
            <person name="Parisi M."/>
            <person name="Parts L."/>
            <person name="Pedersen J.S."/>
            <person name="Pesole G."/>
            <person name="Phillippy A.M."/>
            <person name="Ponting C.P."/>
            <person name="Pop M."/>
            <person name="Porcelli D."/>
            <person name="Powell J.R."/>
            <person name="Prohaska S."/>
            <person name="Pruitt K."/>
            <person name="Puig M."/>
            <person name="Quesneville H."/>
            <person name="Ram K.R."/>
            <person name="Rand D."/>
            <person name="Rasmussen M.D."/>
            <person name="Reed L.K."/>
            <person name="Reenan R."/>
            <person name="Reily A."/>
            <person name="Remington K.A."/>
            <person name="Rieger T.T."/>
            <person name="Ritchie M.G."/>
            <person name="Robin C."/>
            <person name="Rogers Y.H."/>
            <person name="Rohde C."/>
            <person name="Rozas J."/>
            <person name="Rubenfield M.J."/>
            <person name="Ruiz A."/>
            <person name="Russo S."/>
            <person name="Salzberg S.L."/>
            <person name="Sanchez-Gracia A."/>
            <person name="Saranga D.J."/>
            <person name="Sato H."/>
            <person name="Schaeffer S.W."/>
            <person name="Schatz M.C."/>
            <person name="Schlenke T."/>
            <person name="Schwartz R."/>
            <person name="Segarra C."/>
            <person name="Singh R.S."/>
            <person name="Sirot L."/>
            <person name="Sirota M."/>
            <person name="Sisneros N.B."/>
            <person name="Smith C.D."/>
            <person name="Smith T.F."/>
            <person name="Spieth J."/>
            <person name="Stage D.E."/>
            <person name="Stark A."/>
            <person name="Stephan W."/>
            <person name="Strausberg R.L."/>
            <person name="Strempel S."/>
            <person name="Sturgill D."/>
            <person name="Sutton G."/>
            <person name="Sutton G.G."/>
            <person name="Tao W."/>
            <person name="Teichmann S."/>
            <person name="Tobari Y.N."/>
            <person name="Tomimura Y."/>
            <person name="Tsolas J.M."/>
            <person name="Valente V.L."/>
            <person name="Venter E."/>
            <person name="Venter J.C."/>
            <person name="Vicario S."/>
            <person name="Vieira F.G."/>
            <person name="Vilella A.J."/>
            <person name="Villasante A."/>
            <person name="Walenz B."/>
            <person name="Wang J."/>
            <person name="Wasserman M."/>
            <person name="Watts T."/>
            <person name="Wilson D."/>
            <person name="Wilson R.K."/>
            <person name="Wing R.A."/>
            <person name="Wolfner M.F."/>
            <person name="Wong A."/>
            <person name="Wong G.K."/>
            <person name="Wu C.I."/>
            <person name="Wu G."/>
            <person name="Yamamoto D."/>
            <person name="Yang H.P."/>
            <person name="Yang S.P."/>
            <person name="Yorke J.A."/>
            <person name="Yoshida K."/>
            <person name="Zdobnov E."/>
            <person name="Zhang P."/>
            <person name="Zhang Y."/>
            <person name="Zimin A.V."/>
            <person name="Baldwin J."/>
            <person name="Abdouelleil A."/>
            <person name="Abdulkadir J."/>
            <person name="Abebe A."/>
            <person name="Abera B."/>
            <person name="Abreu J."/>
            <person name="Acer S.C."/>
            <person name="Aftuck L."/>
            <person name="Alexander A."/>
            <person name="An P."/>
            <person name="Anderson E."/>
            <person name="Anderson S."/>
            <person name="Arachi H."/>
            <person name="Azer M."/>
            <person name="Bachantsang P."/>
            <person name="Barry A."/>
            <person name="Bayul T."/>
            <person name="Berlin A."/>
            <person name="Bessette D."/>
            <person name="Bloom T."/>
            <person name="Blye J."/>
            <person name="Boguslavskiy L."/>
            <person name="Bonnet C."/>
            <person name="Boukhgalter B."/>
            <person name="Bourzgui I."/>
            <person name="Brown A."/>
            <person name="Cahill P."/>
            <person name="Channer S."/>
            <person name="Cheshatsang Y."/>
            <person name="Chuda L."/>
            <person name="Citroen M."/>
            <person name="Collymore A."/>
            <person name="Cooke P."/>
            <person name="Costello M."/>
            <person name="D'Aco K."/>
            <person name="Daza R."/>
            <person name="De Haan G."/>
            <person name="DeGray S."/>
            <person name="DeMaso C."/>
            <person name="Dhargay N."/>
            <person name="Dooley K."/>
            <person name="Dooley E."/>
            <person name="Doricent M."/>
            <person name="Dorje P."/>
            <person name="Dorjee K."/>
            <person name="Dupes A."/>
            <person name="Elong R."/>
            <person name="Falk J."/>
            <person name="Farina A."/>
            <person name="Faro S."/>
            <person name="Ferguson D."/>
            <person name="Fisher S."/>
            <person name="Foley C.D."/>
            <person name="Franke A."/>
            <person name="Friedrich D."/>
            <person name="Gadbois L."/>
            <person name="Gearin G."/>
            <person name="Gearin C.R."/>
            <person name="Giannoukos G."/>
            <person name="Goode T."/>
            <person name="Graham J."/>
            <person name="Grandbois E."/>
            <person name="Grewal S."/>
            <person name="Gyaltsen K."/>
            <person name="Hafez N."/>
            <person name="Hagos B."/>
            <person name="Hall J."/>
            <person name="Henson C."/>
            <person name="Hollinger A."/>
            <person name="Honan T."/>
            <person name="Huard M.D."/>
            <person name="Hughes L."/>
            <person name="Hurhula B."/>
            <person name="Husby M.E."/>
            <person name="Kamat A."/>
            <person name="Kanga B."/>
            <person name="Kashin S."/>
            <person name="Khazanovich D."/>
            <person name="Kisner P."/>
            <person name="Lance K."/>
            <person name="Lara M."/>
            <person name="Lee W."/>
            <person name="Lennon N."/>
            <person name="Letendre F."/>
            <person name="LeVine R."/>
            <person name="Lipovsky A."/>
            <person name="Liu X."/>
            <person name="Liu J."/>
            <person name="Liu S."/>
            <person name="Lokyitsang T."/>
            <person name="Lokyitsang Y."/>
            <person name="Lubonja R."/>
            <person name="Lui A."/>
            <person name="MacDonald P."/>
            <person name="Magnisalis V."/>
            <person name="Maru K."/>
            <person name="Matthews C."/>
            <person name="McCusker W."/>
            <person name="McDonough S."/>
            <person name="Mehta T."/>
            <person name="Meldrim J."/>
            <person name="Meneus L."/>
            <person name="Mihai O."/>
            <person name="Mihalev A."/>
            <person name="Mihova T."/>
            <person name="Mittelman R."/>
            <person name="Mlenga V."/>
            <person name="Montmayeur A."/>
            <person name="Mulrain L."/>
            <person name="Navidi A."/>
            <person name="Naylor J."/>
            <person name="Negash T."/>
            <person name="Nguyen T."/>
            <person name="Nguyen N."/>
            <person name="Nicol R."/>
            <person name="Norbu C."/>
            <person name="Norbu N."/>
            <person name="Novod N."/>
            <person name="O'Neill B."/>
            <person name="Osman S."/>
            <person name="Markiewicz E."/>
            <person name="Oyono O.L."/>
            <person name="Patti C."/>
            <person name="Phunkhang P."/>
            <person name="Pierre F."/>
            <person name="Priest M."/>
            <person name="Raghuraman S."/>
            <person name="Rege F."/>
            <person name="Reyes R."/>
            <person name="Rise C."/>
            <person name="Rogov P."/>
            <person name="Ross K."/>
            <person name="Ryan E."/>
            <person name="Settipalli S."/>
            <person name="Shea T."/>
            <person name="Sherpa N."/>
            <person name="Shi L."/>
            <person name="Shih D."/>
            <person name="Sparrow T."/>
            <person name="Spaulding J."/>
            <person name="Stalker J."/>
            <person name="Stange-Thomann N."/>
            <person name="Stavropoulos S."/>
            <person name="Stone C."/>
            <person name="Strader C."/>
            <person name="Tesfaye S."/>
            <person name="Thomson T."/>
            <person name="Thoulutsang Y."/>
            <person name="Thoulutsang D."/>
            <person name="Topham K."/>
            <person name="Topping I."/>
            <person name="Tsamla T."/>
            <person name="Vassiliev H."/>
            <person name="Vo A."/>
            <person name="Wangchuk T."/>
            <person name="Wangdi T."/>
            <person name="Weiand M."/>
            <person name="Wilkinson J."/>
            <person name="Wilson A."/>
            <person name="Yadav S."/>
            <person name="Young G."/>
            <person name="Yu Q."/>
            <person name="Zembek L."/>
            <person name="Zhong D."/>
            <person name="Zimmer A."/>
            <person name="Zwirko Z."/>
            <person name="Jaffe D.B."/>
            <person name="Alvarez P."/>
            <person name="Brockman W."/>
            <person name="Butler J."/>
            <person name="Chin C."/>
            <person name="Gnerre S."/>
            <person name="Grabherr M."/>
            <person name="Kleber M."/>
            <person name="Mauceli E."/>
            <person name="MacCallum I."/>
        </authorList>
    </citation>
    <scope>NUCLEOTIDE SEQUENCE [LARGE SCALE GENOMIC DNA]</scope>
    <source>
        <strain evidence="2">Tucson 15287-2541.00</strain>
    </source>
</reference>
<dbReference type="HOGENOM" id="CLU_2624582_0_0_1"/>
<evidence type="ECO:0000313" key="1">
    <source>
        <dbReference type="EMBL" id="EDV98542.1"/>
    </source>
</evidence>
<organism evidence="2">
    <name type="scientific">Drosophila grimshawi</name>
    <name type="common">Hawaiian fruit fly</name>
    <name type="synonym">Idiomyia grimshawi</name>
    <dbReference type="NCBI Taxonomy" id="7222"/>
    <lineage>
        <taxon>Eukaryota</taxon>
        <taxon>Metazoa</taxon>
        <taxon>Ecdysozoa</taxon>
        <taxon>Arthropoda</taxon>
        <taxon>Hexapoda</taxon>
        <taxon>Insecta</taxon>
        <taxon>Pterygota</taxon>
        <taxon>Neoptera</taxon>
        <taxon>Endopterygota</taxon>
        <taxon>Diptera</taxon>
        <taxon>Brachycera</taxon>
        <taxon>Muscomorpha</taxon>
        <taxon>Ephydroidea</taxon>
        <taxon>Drosophilidae</taxon>
        <taxon>Drosophila</taxon>
        <taxon>Hawaiian Drosophila</taxon>
    </lineage>
</organism>
<dbReference type="Proteomes" id="UP000001070">
    <property type="component" value="Unassembled WGS sequence"/>
</dbReference>
<name>B4JYS7_DROGR</name>
<gene>
    <name evidence="1" type="primary">Dgri\GH22360</name>
    <name evidence="1" type="ORF">Dgri_GH22360</name>
</gene>
<dbReference type="EMBL" id="CH916378">
    <property type="protein sequence ID" value="EDV98542.1"/>
    <property type="molecule type" value="Genomic_DNA"/>
</dbReference>
<protein>
    <submittedName>
        <fullName evidence="1">GH22360</fullName>
    </submittedName>
</protein>
<evidence type="ECO:0000313" key="2">
    <source>
        <dbReference type="Proteomes" id="UP000001070"/>
    </source>
</evidence>
<sequence length="78" mass="8588">MGQEGVLCSNNTRHTLRIQLRELFAHQASSGRNWCTTVSRIVSSYLSDRVMEYDTEDGRSSYDVTAGVAQGSALGPHL</sequence>
<dbReference type="InParanoid" id="B4JYS7"/>